<dbReference type="InterPro" id="IPR005000">
    <property type="entry name" value="Aldolase/citrate-lyase_domain"/>
</dbReference>
<dbReference type="InterPro" id="IPR011206">
    <property type="entry name" value="Citrate_lyase_beta/mcl1/mcl2"/>
</dbReference>
<gene>
    <name evidence="7" type="ORF">GEV26_05860</name>
</gene>
<evidence type="ECO:0000313" key="7">
    <source>
        <dbReference type="EMBL" id="QGG40922.1"/>
    </source>
</evidence>
<dbReference type="GO" id="GO:0000287">
    <property type="term" value="F:magnesium ion binding"/>
    <property type="evidence" value="ECO:0007669"/>
    <property type="project" value="TreeGrafter"/>
</dbReference>
<evidence type="ECO:0000256" key="5">
    <source>
        <dbReference type="PIRSR" id="PIRSR015582-2"/>
    </source>
</evidence>
<keyword evidence="8" id="KW-1185">Reference proteome</keyword>
<reference evidence="7 8" key="1">
    <citation type="submission" date="2019-11" db="EMBL/GenBank/DDBJ databases">
        <authorList>
            <person name="Li J."/>
        </authorList>
    </citation>
    <scope>NUCLEOTIDE SEQUENCE [LARGE SCALE GENOMIC DNA]</scope>
    <source>
        <strain evidence="7 8">MF47</strain>
    </source>
</reference>
<dbReference type="PANTHER" id="PTHR32308">
    <property type="entry name" value="LYASE BETA SUBUNIT, PUTATIVE (AFU_ORTHOLOGUE AFUA_4G13030)-RELATED"/>
    <property type="match status" value="1"/>
</dbReference>
<keyword evidence="7" id="KW-0456">Lyase</keyword>
<name>A0A5Q2MIS6_9ACTN</name>
<feature type="binding site" evidence="5">
    <location>
        <position position="133"/>
    </location>
    <ligand>
        <name>Mg(2+)</name>
        <dbReference type="ChEBI" id="CHEBI:18420"/>
    </ligand>
</feature>
<dbReference type="InterPro" id="IPR040442">
    <property type="entry name" value="Pyrv_kinase-like_dom_sf"/>
</dbReference>
<dbReference type="Gene3D" id="3.20.20.60">
    <property type="entry name" value="Phosphoenolpyruvate-binding domains"/>
    <property type="match status" value="1"/>
</dbReference>
<feature type="binding site" evidence="4">
    <location>
        <position position="76"/>
    </location>
    <ligand>
        <name>substrate</name>
    </ligand>
</feature>
<dbReference type="InterPro" id="IPR015813">
    <property type="entry name" value="Pyrv/PenolPyrv_kinase-like_dom"/>
</dbReference>
<evidence type="ECO:0000256" key="2">
    <source>
        <dbReference type="ARBA" id="ARBA00022723"/>
    </source>
</evidence>
<organism evidence="7 8">
    <name type="scientific">Aeromicrobium yanjiei</name>
    <dbReference type="NCBI Taxonomy" id="2662028"/>
    <lineage>
        <taxon>Bacteria</taxon>
        <taxon>Bacillati</taxon>
        <taxon>Actinomycetota</taxon>
        <taxon>Actinomycetes</taxon>
        <taxon>Propionibacteriales</taxon>
        <taxon>Nocardioidaceae</taxon>
        <taxon>Aeromicrobium</taxon>
    </lineage>
</organism>
<feature type="binding site" evidence="5">
    <location>
        <position position="159"/>
    </location>
    <ligand>
        <name>Mg(2+)</name>
        <dbReference type="ChEBI" id="CHEBI:18420"/>
    </ligand>
</feature>
<dbReference type="SUPFAM" id="SSF51621">
    <property type="entry name" value="Phosphoenolpyruvate/pyruvate domain"/>
    <property type="match status" value="1"/>
</dbReference>
<dbReference type="GO" id="GO:0016829">
    <property type="term" value="F:lyase activity"/>
    <property type="evidence" value="ECO:0007669"/>
    <property type="project" value="UniProtKB-KW"/>
</dbReference>
<keyword evidence="3 5" id="KW-0460">Magnesium</keyword>
<protein>
    <submittedName>
        <fullName evidence="7">CoA ester lyase</fullName>
    </submittedName>
</protein>
<dbReference type="PIRSF" id="PIRSF015582">
    <property type="entry name" value="Cit_lyase_B"/>
    <property type="match status" value="1"/>
</dbReference>
<evidence type="ECO:0000259" key="6">
    <source>
        <dbReference type="Pfam" id="PF03328"/>
    </source>
</evidence>
<dbReference type="Pfam" id="PF03328">
    <property type="entry name" value="HpcH_HpaI"/>
    <property type="match status" value="1"/>
</dbReference>
<feature type="domain" description="HpcH/HpaI aldolase/citrate lyase" evidence="6">
    <location>
        <begin position="13"/>
        <end position="229"/>
    </location>
</feature>
<dbReference type="EMBL" id="CP045737">
    <property type="protein sequence ID" value="QGG40922.1"/>
    <property type="molecule type" value="Genomic_DNA"/>
</dbReference>
<evidence type="ECO:0000256" key="4">
    <source>
        <dbReference type="PIRSR" id="PIRSR015582-1"/>
    </source>
</evidence>
<evidence type="ECO:0000256" key="1">
    <source>
        <dbReference type="ARBA" id="ARBA00001946"/>
    </source>
</evidence>
<dbReference type="RefSeq" id="WP_153652193.1">
    <property type="nucleotide sequence ID" value="NZ_CP045737.1"/>
</dbReference>
<dbReference type="AlphaFoldDB" id="A0A5Q2MIS6"/>
<dbReference type="GO" id="GO:0006107">
    <property type="term" value="P:oxaloacetate metabolic process"/>
    <property type="evidence" value="ECO:0007669"/>
    <property type="project" value="TreeGrafter"/>
</dbReference>
<sequence length="288" mass="30527">MTGVTGVTRILPRSFLYVPGNRPDLFAKGAAGPADALVLDLEDAVPVPERAAARREVIAWLGGRTPGATGPEVWVRVSPDFLAEDLGAAVRPGVQGLFIAKCSAEHLDAASQMMSALEEERGTSRLDVVGLVETAAAVRDLARIAAHPRLTTLGIGEVDLLGDLRMTRSPRTAAAVDALRTQVVMHCSAAGRAAPVAPTSTDFRDLAAFEDSTHHLLDLGFRSRTAIHPSQIDVIHTATSPSPETLAQAQEIVDQFSRAKGGITLDAQGRLIDAAVVREAVETLARRR</sequence>
<dbReference type="PANTHER" id="PTHR32308:SF10">
    <property type="entry name" value="CITRATE LYASE SUBUNIT BETA"/>
    <property type="match status" value="1"/>
</dbReference>
<dbReference type="Proteomes" id="UP000392064">
    <property type="component" value="Chromosome"/>
</dbReference>
<dbReference type="KEGG" id="aef:GEV26_05860"/>
<accession>A0A5Q2MIS6</accession>
<feature type="binding site" evidence="4">
    <location>
        <position position="133"/>
    </location>
    <ligand>
        <name>substrate</name>
    </ligand>
</feature>
<evidence type="ECO:0000313" key="8">
    <source>
        <dbReference type="Proteomes" id="UP000392064"/>
    </source>
</evidence>
<evidence type="ECO:0000256" key="3">
    <source>
        <dbReference type="ARBA" id="ARBA00022842"/>
    </source>
</evidence>
<keyword evidence="2 5" id="KW-0479">Metal-binding</keyword>
<proteinExistence type="predicted"/>
<comment type="cofactor">
    <cofactor evidence="1">
        <name>Mg(2+)</name>
        <dbReference type="ChEBI" id="CHEBI:18420"/>
    </cofactor>
</comment>